<protein>
    <submittedName>
        <fullName evidence="1">Uncharacterized protein</fullName>
    </submittedName>
</protein>
<sequence>MLHVVEEEGSGLKWAVPSVLVGGSTNPEVVRRFTDRCLQEVRRDFMAVGRQLKSYAFDRNGTVETL</sequence>
<accession>A0AAV4UKP5</accession>
<keyword evidence="2" id="KW-1185">Reference proteome</keyword>
<evidence type="ECO:0000313" key="2">
    <source>
        <dbReference type="Proteomes" id="UP001054837"/>
    </source>
</evidence>
<reference evidence="1 2" key="1">
    <citation type="submission" date="2021-06" db="EMBL/GenBank/DDBJ databases">
        <title>Caerostris darwini draft genome.</title>
        <authorList>
            <person name="Kono N."/>
            <person name="Arakawa K."/>
        </authorList>
    </citation>
    <scope>NUCLEOTIDE SEQUENCE [LARGE SCALE GENOMIC DNA]</scope>
</reference>
<dbReference type="AlphaFoldDB" id="A0AAV4UKP5"/>
<gene>
    <name evidence="1" type="ORF">CDAR_16701</name>
</gene>
<dbReference type="EMBL" id="BPLQ01011497">
    <property type="protein sequence ID" value="GIY58412.1"/>
    <property type="molecule type" value="Genomic_DNA"/>
</dbReference>
<evidence type="ECO:0000313" key="1">
    <source>
        <dbReference type="EMBL" id="GIY58412.1"/>
    </source>
</evidence>
<organism evidence="1 2">
    <name type="scientific">Caerostris darwini</name>
    <dbReference type="NCBI Taxonomy" id="1538125"/>
    <lineage>
        <taxon>Eukaryota</taxon>
        <taxon>Metazoa</taxon>
        <taxon>Ecdysozoa</taxon>
        <taxon>Arthropoda</taxon>
        <taxon>Chelicerata</taxon>
        <taxon>Arachnida</taxon>
        <taxon>Araneae</taxon>
        <taxon>Araneomorphae</taxon>
        <taxon>Entelegynae</taxon>
        <taxon>Araneoidea</taxon>
        <taxon>Araneidae</taxon>
        <taxon>Caerostris</taxon>
    </lineage>
</organism>
<proteinExistence type="predicted"/>
<dbReference type="Proteomes" id="UP001054837">
    <property type="component" value="Unassembled WGS sequence"/>
</dbReference>
<comment type="caution">
    <text evidence="1">The sequence shown here is derived from an EMBL/GenBank/DDBJ whole genome shotgun (WGS) entry which is preliminary data.</text>
</comment>
<name>A0AAV4UKP5_9ARAC</name>